<accession>A0A438CKW2</accession>
<evidence type="ECO:0008006" key="3">
    <source>
        <dbReference type="Google" id="ProtNLM"/>
    </source>
</evidence>
<proteinExistence type="predicted"/>
<dbReference type="EMBL" id="QGNW01002185">
    <property type="protein sequence ID" value="RVW23854.1"/>
    <property type="molecule type" value="Genomic_DNA"/>
</dbReference>
<evidence type="ECO:0000313" key="1">
    <source>
        <dbReference type="EMBL" id="RVW23854.1"/>
    </source>
</evidence>
<dbReference type="Proteomes" id="UP000288805">
    <property type="component" value="Unassembled WGS sequence"/>
</dbReference>
<dbReference type="PANTHER" id="PTHR33116">
    <property type="entry name" value="REVERSE TRANSCRIPTASE ZINC-BINDING DOMAIN-CONTAINING PROTEIN-RELATED-RELATED"/>
    <property type="match status" value="1"/>
</dbReference>
<comment type="caution">
    <text evidence="1">The sequence shown here is derived from an EMBL/GenBank/DDBJ whole genome shotgun (WGS) entry which is preliminary data.</text>
</comment>
<name>A0A438CKW2_VITVI</name>
<gene>
    <name evidence="1" type="ORF">CK203_094433</name>
</gene>
<dbReference type="AlphaFoldDB" id="A0A438CKW2"/>
<reference evidence="1 2" key="1">
    <citation type="journal article" date="2018" name="PLoS Genet.">
        <title>Population sequencing reveals clonal diversity and ancestral inbreeding in the grapevine cultivar Chardonnay.</title>
        <authorList>
            <person name="Roach M.J."/>
            <person name="Johnson D.L."/>
            <person name="Bohlmann J."/>
            <person name="van Vuuren H.J."/>
            <person name="Jones S.J."/>
            <person name="Pretorius I.S."/>
            <person name="Schmidt S.A."/>
            <person name="Borneman A.R."/>
        </authorList>
    </citation>
    <scope>NUCLEOTIDE SEQUENCE [LARGE SCALE GENOMIC DNA]</scope>
    <source>
        <strain evidence="2">cv. Chardonnay</strain>
        <tissue evidence="1">Leaf</tissue>
    </source>
</reference>
<protein>
    <recommendedName>
        <fullName evidence="3">Reverse transcriptase domain-containing protein</fullName>
    </recommendedName>
</protein>
<organism evidence="1 2">
    <name type="scientific">Vitis vinifera</name>
    <name type="common">Grape</name>
    <dbReference type="NCBI Taxonomy" id="29760"/>
    <lineage>
        <taxon>Eukaryota</taxon>
        <taxon>Viridiplantae</taxon>
        <taxon>Streptophyta</taxon>
        <taxon>Embryophyta</taxon>
        <taxon>Tracheophyta</taxon>
        <taxon>Spermatophyta</taxon>
        <taxon>Magnoliopsida</taxon>
        <taxon>eudicotyledons</taxon>
        <taxon>Gunneridae</taxon>
        <taxon>Pentapetalae</taxon>
        <taxon>rosids</taxon>
        <taxon>Vitales</taxon>
        <taxon>Vitaceae</taxon>
        <taxon>Viteae</taxon>
        <taxon>Vitis</taxon>
    </lineage>
</organism>
<evidence type="ECO:0000313" key="2">
    <source>
        <dbReference type="Proteomes" id="UP000288805"/>
    </source>
</evidence>
<sequence length="165" mass="18603">MEAFSRLIAKAKEGGFIKGVKIEGRGEERVQVSHLLLANDTLLFCEDDEDQLEYWKWIANCFELVLGLKINLQKSEIIPIGGMEDVDKAIVLFGCKVGRFPTSYLGLPLRAPHRSIGVWDVTEERFKSKLAAWKKQYLSKAGRLVLIKSTLSSLPIYFMSNVGQP</sequence>
<dbReference type="PANTHER" id="PTHR33116:SF78">
    <property type="entry name" value="OS12G0587133 PROTEIN"/>
    <property type="match status" value="1"/>
</dbReference>